<keyword evidence="2" id="KW-1185">Reference proteome</keyword>
<dbReference type="EMBL" id="JTDV01000003">
    <property type="protein sequence ID" value="KJD33610.1"/>
    <property type="molecule type" value="Genomic_DNA"/>
</dbReference>
<proteinExistence type="predicted"/>
<evidence type="ECO:0000313" key="1">
    <source>
        <dbReference type="EMBL" id="KJD33610.1"/>
    </source>
</evidence>
<dbReference type="AlphaFoldDB" id="A0A0D7W3A3"/>
<protein>
    <submittedName>
        <fullName evidence="1">Uncharacterized protein</fullName>
    </submittedName>
</protein>
<dbReference type="SUPFAM" id="SSF49842">
    <property type="entry name" value="TNF-like"/>
    <property type="match status" value="1"/>
</dbReference>
<sequence length="223" mass="24247">MKWFILCFFLYQVGLSQVGIGTTNPTATLDVDGTLKVRTTIQETNMEVITDSIMVISRNGYVNRVDANDVVNAGLPSMVRASFSSASDIAHLITLTLGFGYTLVEFDNELTDTNDEYDPTTYTFTAKEDGIYQVNAQIRVNSLITVNTDFGIGIYKNNVLVAEQSFASVVVGVVNVTSPFRSVSTTIDLVAGDTITFKLAASLASVNILGNNSDSYCAIYQIR</sequence>
<dbReference type="PATRIC" id="fig|1382798.3.peg.2761"/>
<reference evidence="1 2" key="1">
    <citation type="journal article" date="2015" name="Antonie Van Leeuwenhoek">
        <title>Tamlana nanhaiensis sp. nov., isolated from surface seawater collected from the South China Sea.</title>
        <authorList>
            <person name="Liu X."/>
            <person name="Lai Q."/>
            <person name="Du Y."/>
            <person name="Li G."/>
            <person name="Sun F."/>
            <person name="Shao Z."/>
        </authorList>
    </citation>
    <scope>NUCLEOTIDE SEQUENCE [LARGE SCALE GENOMIC DNA]</scope>
    <source>
        <strain evidence="1 2">FHC16</strain>
    </source>
</reference>
<accession>A0A0D7W3A3</accession>
<evidence type="ECO:0000313" key="2">
    <source>
        <dbReference type="Proteomes" id="UP000032361"/>
    </source>
</evidence>
<dbReference type="InterPro" id="IPR008983">
    <property type="entry name" value="Tumour_necrosis_fac-like_dom"/>
</dbReference>
<organism evidence="1 2">
    <name type="scientific">Neotamlana nanhaiensis</name>
    <dbReference type="NCBI Taxonomy" id="1382798"/>
    <lineage>
        <taxon>Bacteria</taxon>
        <taxon>Pseudomonadati</taxon>
        <taxon>Bacteroidota</taxon>
        <taxon>Flavobacteriia</taxon>
        <taxon>Flavobacteriales</taxon>
        <taxon>Flavobacteriaceae</taxon>
        <taxon>Neotamlana</taxon>
    </lineage>
</organism>
<dbReference type="Gene3D" id="2.60.120.40">
    <property type="match status" value="1"/>
</dbReference>
<dbReference type="STRING" id="1382798.PK35_07185"/>
<comment type="caution">
    <text evidence="1">The sequence shown here is derived from an EMBL/GenBank/DDBJ whole genome shotgun (WGS) entry which is preliminary data.</text>
</comment>
<dbReference type="Proteomes" id="UP000032361">
    <property type="component" value="Unassembled WGS sequence"/>
</dbReference>
<gene>
    <name evidence="1" type="ORF">PK35_07185</name>
</gene>
<name>A0A0D7W3A3_9FLAO</name>